<name>A0A6L2LN49_TANCI</name>
<dbReference type="InterPro" id="IPR012337">
    <property type="entry name" value="RNaseH-like_sf"/>
</dbReference>
<feature type="region of interest" description="Disordered" evidence="1">
    <location>
        <begin position="1416"/>
        <end position="1449"/>
    </location>
</feature>
<dbReference type="GO" id="GO:0015074">
    <property type="term" value="P:DNA integration"/>
    <property type="evidence" value="ECO:0007669"/>
    <property type="project" value="InterPro"/>
</dbReference>
<feature type="region of interest" description="Disordered" evidence="1">
    <location>
        <begin position="476"/>
        <end position="533"/>
    </location>
</feature>
<sequence>MPHVRMSPGEHEELRRQVKELISKGHVRERMSPCAQPREPLDLMSLHVSCFVPKKVHDFVEGLPYHGDSSNDDLVGKDFIKKINSHNDPGVNESSELFALACGPSQTPISVNSCVVNDVRFVMHSRDERRTTQNSDICLPSPDREMYYGQLEQILEFSYLSFKTVLFRVKCLNDLEIAALHIDGQSTDVDAPPDIIDVIDEDDDIIDEEDPIPHDLVDFDDEDLVNLDIDDGVNISTDVARGHSGDNGDDHHPRPYQVPIGYEGCLGNRGHLKVQFGWHESGQTAYLPGDLEPRVKGHQGKSDPVPIHFEVDDRETLMPLGNHAAHWANYLGELVREFPLHYPSWCQMPPEWKARVVVKIGMETSATREYPSLIHTFFLTHTVGGVFLNPEDKALYDEMLRLQGLGSNTLMGVPYTKDEIMAIVREGKQRGHILGVGQVFPGQGLIIPPLSQSTHSANIARLKKSEKRLTKQVNMFMSGSGGCEDGEPRDDEDGGEDEDDNPIMSDTVPPIPLPFRANTGNPSNPNRAGNPTDNINTTTTTNVVQNVVDENLPQLLDSRGGLKAEIVVLTKKIDVMNKGKSEKGLVAKSFDWDDESVSFNDEGVTTFKALMAVADEELSVGRTDPRSGQYVEITMQKALGGKGMKKEKFFSKEVIFTKSDVSTSETYFKIPSDSESEACKKGKHHRASFKTNRSFSINKCVHLFHIDLFGTIKPQSISHNKYTLVIVDEYPRYTWVFCLKKNSDAANCIISFIRKMENLNEVKVKEMRSDNGTKFKNLRLEEFYDEKGISQNFSSSCTPEQNGVAERRNKTLIEWPKHSGSSTSEDKKWKITYHVTFSKEDEAISLSSTKGDAINFNENRVRDSEATSAHDCLYVNFLSEIKPKRLIEDLKEEEWVITMQEELNQFEETRLEAIKIFLAYTAYMGFMVYQMDVNSEFLNVKISKEVYVQQPPGFESSEFPNHVCKLDKALYGLKQALRAWYETLLKFLFQYKFVRGFQIKKDFKGISICQEKYVKDLLKKYELADSASVKCLMLSPTNLGPDESGVSVNETVFRGMIGSLMYLTASRLDIQFSTCLYARYQANPKESHLVAVKRIFRYLKGTLNLGLWYPKGSSFDLKAYSDLDYARCNLDRKTEAKYVVATRCCAQVLWIKRQLASYDVLYDKAPIFYDNTNAISILNNPVLHSRTKHINIRLGLYKGFSPLTSHNTVKDTIATLALAEEKNPEKTSVGLAHSSPLRVRYFSPTWKVLMVYLVKYLGGSGHRHSWYPILCITKLSFGGNNGREKNICFVRYLSLVMEHLMGAAYVNEDLKPIKSFQVTDGTFKNSKIFEVLLTSYLHIVAKHQENPLVLPSEEVNVEGINDKSSSRTTVHPVHENIIRGTETNVEENVDDDKPVDDAMDTELNLFKDKTISRSVFESDTSEYEADDNQSQHIEMTKSEEKDADNILDE</sequence>
<comment type="caution">
    <text evidence="3">The sequence shown here is derived from an EMBL/GenBank/DDBJ whole genome shotgun (WGS) entry which is preliminary data.</text>
</comment>
<feature type="compositionally biased region" description="Basic and acidic residues" evidence="1">
    <location>
        <begin position="1434"/>
        <end position="1449"/>
    </location>
</feature>
<dbReference type="EMBL" id="BKCJ010004703">
    <property type="protein sequence ID" value="GEU62600.1"/>
    <property type="molecule type" value="Genomic_DNA"/>
</dbReference>
<reference evidence="3" key="1">
    <citation type="journal article" date="2019" name="Sci. Rep.">
        <title>Draft genome of Tanacetum cinerariifolium, the natural source of mosquito coil.</title>
        <authorList>
            <person name="Yamashiro T."/>
            <person name="Shiraishi A."/>
            <person name="Satake H."/>
            <person name="Nakayama K."/>
        </authorList>
    </citation>
    <scope>NUCLEOTIDE SEQUENCE</scope>
</reference>
<gene>
    <name evidence="3" type="ORF">Tci_034578</name>
</gene>
<dbReference type="SUPFAM" id="SSF53098">
    <property type="entry name" value="Ribonuclease H-like"/>
    <property type="match status" value="1"/>
</dbReference>
<dbReference type="InterPro" id="IPR036397">
    <property type="entry name" value="RNaseH_sf"/>
</dbReference>
<dbReference type="PANTHER" id="PTHR11439">
    <property type="entry name" value="GAG-POL-RELATED RETROTRANSPOSON"/>
    <property type="match status" value="1"/>
</dbReference>
<evidence type="ECO:0000313" key="3">
    <source>
        <dbReference type="EMBL" id="GEU62600.1"/>
    </source>
</evidence>
<dbReference type="PROSITE" id="PS50994">
    <property type="entry name" value="INTEGRASE"/>
    <property type="match status" value="1"/>
</dbReference>
<feature type="domain" description="Integrase catalytic" evidence="2">
    <location>
        <begin position="695"/>
        <end position="814"/>
    </location>
</feature>
<dbReference type="CDD" id="cd09272">
    <property type="entry name" value="RNase_HI_RT_Ty1"/>
    <property type="match status" value="1"/>
</dbReference>
<proteinExistence type="predicted"/>
<feature type="compositionally biased region" description="Acidic residues" evidence="1">
    <location>
        <begin position="484"/>
        <end position="501"/>
    </location>
</feature>
<feature type="compositionally biased region" description="Polar residues" evidence="1">
    <location>
        <begin position="518"/>
        <end position="529"/>
    </location>
</feature>
<organism evidence="3">
    <name type="scientific">Tanacetum cinerariifolium</name>
    <name type="common">Dalmatian daisy</name>
    <name type="synonym">Chrysanthemum cinerariifolium</name>
    <dbReference type="NCBI Taxonomy" id="118510"/>
    <lineage>
        <taxon>Eukaryota</taxon>
        <taxon>Viridiplantae</taxon>
        <taxon>Streptophyta</taxon>
        <taxon>Embryophyta</taxon>
        <taxon>Tracheophyta</taxon>
        <taxon>Spermatophyta</taxon>
        <taxon>Magnoliopsida</taxon>
        <taxon>eudicotyledons</taxon>
        <taxon>Gunneridae</taxon>
        <taxon>Pentapetalae</taxon>
        <taxon>asterids</taxon>
        <taxon>campanulids</taxon>
        <taxon>Asterales</taxon>
        <taxon>Asteraceae</taxon>
        <taxon>Asteroideae</taxon>
        <taxon>Anthemideae</taxon>
        <taxon>Anthemidinae</taxon>
        <taxon>Tanacetum</taxon>
    </lineage>
</organism>
<dbReference type="GO" id="GO:0003676">
    <property type="term" value="F:nucleic acid binding"/>
    <property type="evidence" value="ECO:0007669"/>
    <property type="project" value="InterPro"/>
</dbReference>
<protein>
    <recommendedName>
        <fullName evidence="2">Integrase catalytic domain-containing protein</fullName>
    </recommendedName>
</protein>
<dbReference type="Gene3D" id="3.30.420.10">
    <property type="entry name" value="Ribonuclease H-like superfamily/Ribonuclease H"/>
    <property type="match status" value="1"/>
</dbReference>
<dbReference type="InterPro" id="IPR013103">
    <property type="entry name" value="RVT_2"/>
</dbReference>
<evidence type="ECO:0000256" key="1">
    <source>
        <dbReference type="SAM" id="MobiDB-lite"/>
    </source>
</evidence>
<accession>A0A6L2LN49</accession>
<dbReference type="PANTHER" id="PTHR11439:SF463">
    <property type="entry name" value="REVERSE TRANSCRIPTASE TY1_COPIA-TYPE DOMAIN-CONTAINING PROTEIN"/>
    <property type="match status" value="1"/>
</dbReference>
<dbReference type="InterPro" id="IPR001584">
    <property type="entry name" value="Integrase_cat-core"/>
</dbReference>
<evidence type="ECO:0000259" key="2">
    <source>
        <dbReference type="PROSITE" id="PS50994"/>
    </source>
</evidence>
<dbReference type="Pfam" id="PF00665">
    <property type="entry name" value="rve"/>
    <property type="match status" value="1"/>
</dbReference>
<dbReference type="Pfam" id="PF07727">
    <property type="entry name" value="RVT_2"/>
    <property type="match status" value="1"/>
</dbReference>